<organism evidence="1 2">
    <name type="scientific">Caenorhabditis angaria</name>
    <dbReference type="NCBI Taxonomy" id="860376"/>
    <lineage>
        <taxon>Eukaryota</taxon>
        <taxon>Metazoa</taxon>
        <taxon>Ecdysozoa</taxon>
        <taxon>Nematoda</taxon>
        <taxon>Chromadorea</taxon>
        <taxon>Rhabditida</taxon>
        <taxon>Rhabditina</taxon>
        <taxon>Rhabditomorpha</taxon>
        <taxon>Rhabditoidea</taxon>
        <taxon>Rhabditidae</taxon>
        <taxon>Peloderinae</taxon>
        <taxon>Caenorhabditis</taxon>
    </lineage>
</organism>
<sequence length="203" mass="23661">MRSIMRVQLPKYFRSDIYFMNRCAKADALLIDIERKEFSDDYKIKSINSVLTSKFPLPRILVDPVITHPPNPWIKGLEIYPIIEGHAIRSSTAVEKYGNEDDFHVDLPRTMFTLLWNFKENRYSHTIISYHTVNETDILYNSRLLSAIRRSIESNMKPVAARTCKFKDETSAIHEFQLLREVGITGIVLQNPNLIDITNKIFK</sequence>
<comment type="caution">
    <text evidence="1">The sequence shown here is derived from an EMBL/GenBank/DDBJ whole genome shotgun (WGS) entry which is preliminary data.</text>
</comment>
<reference evidence="1" key="1">
    <citation type="submission" date="2022-11" db="EMBL/GenBank/DDBJ databases">
        <authorList>
            <person name="Kikuchi T."/>
        </authorList>
    </citation>
    <scope>NUCLEOTIDE SEQUENCE</scope>
    <source>
        <strain evidence="1">PS1010</strain>
    </source>
</reference>
<accession>A0A9P1N251</accession>
<dbReference type="AlphaFoldDB" id="A0A9P1N251"/>
<dbReference type="Proteomes" id="UP001152747">
    <property type="component" value="Unassembled WGS sequence"/>
</dbReference>
<keyword evidence="2" id="KW-1185">Reference proteome</keyword>
<dbReference type="OrthoDB" id="5786296at2759"/>
<proteinExistence type="predicted"/>
<protein>
    <submittedName>
        <fullName evidence="1">Uncharacterized protein</fullName>
    </submittedName>
</protein>
<evidence type="ECO:0000313" key="1">
    <source>
        <dbReference type="EMBL" id="CAI5445045.1"/>
    </source>
</evidence>
<dbReference type="EMBL" id="CANHGI010000003">
    <property type="protein sequence ID" value="CAI5445045.1"/>
    <property type="molecule type" value="Genomic_DNA"/>
</dbReference>
<evidence type="ECO:0000313" key="2">
    <source>
        <dbReference type="Proteomes" id="UP001152747"/>
    </source>
</evidence>
<name>A0A9P1N251_9PELO</name>
<gene>
    <name evidence="1" type="ORF">CAMP_LOCUS7682</name>
</gene>